<keyword evidence="2" id="KW-1185">Reference proteome</keyword>
<evidence type="ECO:0000313" key="1">
    <source>
        <dbReference type="EMBL" id="MDQ0199922.1"/>
    </source>
</evidence>
<accession>A0ABT9XWI7</accession>
<sequence length="196" mass="21878">MKNGVANLLHNAKQLNKGIIAGDEAKIKETGPQLEEIWKTFEDVVKSQYPDLYPQVEQYLNPTVAGAKESAINKEALSKLNNQLIDVLYQLSQKLIPVEQVKAGVAKLLTTTDELKQAINASDEAKVKETGPKLEEIWKTFEDGVKPRYPDLYEQLEKSLNPEVAGSQVSPLDKQTLGNLNNQLTQTLHELEQKAK</sequence>
<evidence type="ECO:0000313" key="2">
    <source>
        <dbReference type="Proteomes" id="UP001224122"/>
    </source>
</evidence>
<organism evidence="1 2">
    <name type="scientific">Neobacillus ginsengisoli</name>
    <dbReference type="NCBI Taxonomy" id="904295"/>
    <lineage>
        <taxon>Bacteria</taxon>
        <taxon>Bacillati</taxon>
        <taxon>Bacillota</taxon>
        <taxon>Bacilli</taxon>
        <taxon>Bacillales</taxon>
        <taxon>Bacillaceae</taxon>
        <taxon>Neobacillus</taxon>
    </lineage>
</organism>
<comment type="caution">
    <text evidence="1">The sequence shown here is derived from an EMBL/GenBank/DDBJ whole genome shotgun (WGS) entry which is preliminary data.</text>
</comment>
<dbReference type="RefSeq" id="WP_307409312.1">
    <property type="nucleotide sequence ID" value="NZ_JAUSTW010000005.1"/>
</dbReference>
<gene>
    <name evidence="1" type="ORF">J2S10_003105</name>
</gene>
<proteinExistence type="predicted"/>
<dbReference type="Proteomes" id="UP001224122">
    <property type="component" value="Unassembled WGS sequence"/>
</dbReference>
<reference evidence="1 2" key="1">
    <citation type="submission" date="2023-07" db="EMBL/GenBank/DDBJ databases">
        <title>Genomic Encyclopedia of Type Strains, Phase IV (KMG-IV): sequencing the most valuable type-strain genomes for metagenomic binning, comparative biology and taxonomic classification.</title>
        <authorList>
            <person name="Goeker M."/>
        </authorList>
    </citation>
    <scope>NUCLEOTIDE SEQUENCE [LARGE SCALE GENOMIC DNA]</scope>
    <source>
        <strain evidence="1 2">DSM 27594</strain>
    </source>
</reference>
<dbReference type="EMBL" id="JAUSTW010000005">
    <property type="protein sequence ID" value="MDQ0199922.1"/>
    <property type="molecule type" value="Genomic_DNA"/>
</dbReference>
<protein>
    <submittedName>
        <fullName evidence="1">Iron uptake system EfeUOB component EfeO/EfeM</fullName>
    </submittedName>
</protein>
<name>A0ABT9XWI7_9BACI</name>